<comment type="caution">
    <text evidence="1">The sequence shown here is derived from an EMBL/GenBank/DDBJ whole genome shotgun (WGS) entry which is preliminary data.</text>
</comment>
<accession>A0A635R8E7</accession>
<organism evidence="1">
    <name type="scientific">Salmonella enterica subsp. enterica serovar Chester</name>
    <dbReference type="NCBI Taxonomy" id="149386"/>
    <lineage>
        <taxon>Bacteria</taxon>
        <taxon>Pseudomonadati</taxon>
        <taxon>Pseudomonadota</taxon>
        <taxon>Gammaproteobacteria</taxon>
        <taxon>Enterobacterales</taxon>
        <taxon>Enterobacteriaceae</taxon>
        <taxon>Salmonella</taxon>
    </lineage>
</organism>
<reference evidence="1" key="1">
    <citation type="submission" date="2018-07" db="EMBL/GenBank/DDBJ databases">
        <authorList>
            <person name="Ashton P.M."/>
            <person name="Dallman T."/>
            <person name="Nair S."/>
            <person name="De Pinna E."/>
            <person name="Peters T."/>
            <person name="Grant K."/>
        </authorList>
    </citation>
    <scope>NUCLEOTIDE SEQUENCE</scope>
    <source>
        <strain evidence="1">368335</strain>
    </source>
</reference>
<proteinExistence type="predicted"/>
<dbReference type="EMBL" id="AAMIYH010000015">
    <property type="protein sequence ID" value="EDH8303032.1"/>
    <property type="molecule type" value="Genomic_DNA"/>
</dbReference>
<sequence length="127" mass="14514">MAIAVGTVSTRGWARTPRERIREAMNHYTEAGYSQSQIYQGNVRSLAKAQQMYAQDPDGLASKVKSDLTAIYGNIFPEGVEVETKWEYLPDTDVRYRIIIQARAKSGGIWYDVERYVETETSRIEDE</sequence>
<gene>
    <name evidence="1" type="ORF">CB695_16305</name>
</gene>
<dbReference type="AlphaFoldDB" id="A0A635R8E7"/>
<evidence type="ECO:0000313" key="1">
    <source>
        <dbReference type="EMBL" id="EDH8303032.1"/>
    </source>
</evidence>
<protein>
    <submittedName>
        <fullName evidence="1">Uncharacterized protein</fullName>
    </submittedName>
</protein>
<name>A0A635R8E7_SALET</name>